<feature type="region of interest" description="Disordered" evidence="2">
    <location>
        <begin position="730"/>
        <end position="1111"/>
    </location>
</feature>
<dbReference type="InterPro" id="IPR013087">
    <property type="entry name" value="Znf_C2H2_type"/>
</dbReference>
<feature type="region of interest" description="Disordered" evidence="2">
    <location>
        <begin position="1206"/>
        <end position="1316"/>
    </location>
</feature>
<dbReference type="Gene3D" id="3.30.160.60">
    <property type="entry name" value="Classic Zinc Finger"/>
    <property type="match status" value="1"/>
</dbReference>
<dbReference type="PROSITE" id="PS00028">
    <property type="entry name" value="ZINC_FINGER_C2H2_1"/>
    <property type="match status" value="1"/>
</dbReference>
<dbReference type="RefSeq" id="XP_033687112.1">
    <property type="nucleotide sequence ID" value="XM_033828421.1"/>
</dbReference>
<organism evidence="4 5">
    <name type="scientific">Trematosphaeria pertusa</name>
    <dbReference type="NCBI Taxonomy" id="390896"/>
    <lineage>
        <taxon>Eukaryota</taxon>
        <taxon>Fungi</taxon>
        <taxon>Dikarya</taxon>
        <taxon>Ascomycota</taxon>
        <taxon>Pezizomycotina</taxon>
        <taxon>Dothideomycetes</taxon>
        <taxon>Pleosporomycetidae</taxon>
        <taxon>Pleosporales</taxon>
        <taxon>Massarineae</taxon>
        <taxon>Trematosphaeriaceae</taxon>
        <taxon>Trematosphaeria</taxon>
    </lineage>
</organism>
<protein>
    <recommendedName>
        <fullName evidence="3">C2H2-type domain-containing protein</fullName>
    </recommendedName>
</protein>
<dbReference type="GO" id="GO:0008270">
    <property type="term" value="F:zinc ion binding"/>
    <property type="evidence" value="ECO:0007669"/>
    <property type="project" value="UniProtKB-KW"/>
</dbReference>
<feature type="compositionally biased region" description="Polar residues" evidence="2">
    <location>
        <begin position="220"/>
        <end position="237"/>
    </location>
</feature>
<feature type="region of interest" description="Disordered" evidence="2">
    <location>
        <begin position="663"/>
        <end position="701"/>
    </location>
</feature>
<feature type="compositionally biased region" description="Polar residues" evidence="2">
    <location>
        <begin position="476"/>
        <end position="493"/>
    </location>
</feature>
<gene>
    <name evidence="4" type="ORF">BU26DRAFT_516804</name>
</gene>
<evidence type="ECO:0000256" key="2">
    <source>
        <dbReference type="SAM" id="MobiDB-lite"/>
    </source>
</evidence>
<dbReference type="InterPro" id="IPR039327">
    <property type="entry name" value="CON7-like"/>
</dbReference>
<dbReference type="EMBL" id="ML987192">
    <property type="protein sequence ID" value="KAF2252108.1"/>
    <property type="molecule type" value="Genomic_DNA"/>
</dbReference>
<feature type="compositionally biased region" description="Polar residues" evidence="2">
    <location>
        <begin position="942"/>
        <end position="955"/>
    </location>
</feature>
<feature type="compositionally biased region" description="Basic and acidic residues" evidence="2">
    <location>
        <begin position="1100"/>
        <end position="1111"/>
    </location>
</feature>
<feature type="compositionally biased region" description="Basic residues" evidence="2">
    <location>
        <begin position="1296"/>
        <end position="1306"/>
    </location>
</feature>
<evidence type="ECO:0000256" key="1">
    <source>
        <dbReference type="PROSITE-ProRule" id="PRU00042"/>
    </source>
</evidence>
<feature type="compositionally biased region" description="Polar residues" evidence="2">
    <location>
        <begin position="853"/>
        <end position="875"/>
    </location>
</feature>
<dbReference type="InterPro" id="IPR036236">
    <property type="entry name" value="Znf_C2H2_sf"/>
</dbReference>
<dbReference type="Proteomes" id="UP000800094">
    <property type="component" value="Unassembled WGS sequence"/>
</dbReference>
<dbReference type="SMART" id="SM00355">
    <property type="entry name" value="ZnF_C2H2"/>
    <property type="match status" value="3"/>
</dbReference>
<keyword evidence="1" id="KW-0479">Metal-binding</keyword>
<name>A0A6A6IPW4_9PLEO</name>
<feature type="region of interest" description="Disordered" evidence="2">
    <location>
        <begin position="383"/>
        <end position="464"/>
    </location>
</feature>
<feature type="compositionally biased region" description="Polar residues" evidence="2">
    <location>
        <begin position="904"/>
        <end position="917"/>
    </location>
</feature>
<feature type="region of interest" description="Disordered" evidence="2">
    <location>
        <begin position="220"/>
        <end position="260"/>
    </location>
</feature>
<feature type="compositionally biased region" description="Basic and acidic residues" evidence="2">
    <location>
        <begin position="1407"/>
        <end position="1428"/>
    </location>
</feature>
<keyword evidence="1" id="KW-0863">Zinc-finger</keyword>
<dbReference type="Pfam" id="PF00096">
    <property type="entry name" value="zf-C2H2"/>
    <property type="match status" value="2"/>
</dbReference>
<feature type="compositionally biased region" description="Polar residues" evidence="2">
    <location>
        <begin position="1008"/>
        <end position="1018"/>
    </location>
</feature>
<keyword evidence="1" id="KW-0862">Zinc</keyword>
<feature type="domain" description="C2H2-type" evidence="3">
    <location>
        <begin position="608"/>
        <end position="630"/>
    </location>
</feature>
<feature type="region of interest" description="Disordered" evidence="2">
    <location>
        <begin position="1390"/>
        <end position="1533"/>
    </location>
</feature>
<feature type="compositionally biased region" description="Basic and acidic residues" evidence="2">
    <location>
        <begin position="1250"/>
        <end position="1272"/>
    </location>
</feature>
<dbReference type="PANTHER" id="PTHR36167">
    <property type="entry name" value="C2H2 FINGER DOMAIN TRANSCRIPTION FACTOR (EUROFUNG)-RELATED"/>
    <property type="match status" value="1"/>
</dbReference>
<feature type="domain" description="C2H2-type" evidence="3">
    <location>
        <begin position="582"/>
        <end position="608"/>
    </location>
</feature>
<accession>A0A6A6IPW4</accession>
<reference evidence="4" key="1">
    <citation type="journal article" date="2020" name="Stud. Mycol.">
        <title>101 Dothideomycetes genomes: a test case for predicting lifestyles and emergence of pathogens.</title>
        <authorList>
            <person name="Haridas S."/>
            <person name="Albert R."/>
            <person name="Binder M."/>
            <person name="Bloem J."/>
            <person name="Labutti K."/>
            <person name="Salamov A."/>
            <person name="Andreopoulos B."/>
            <person name="Baker S."/>
            <person name="Barry K."/>
            <person name="Bills G."/>
            <person name="Bluhm B."/>
            <person name="Cannon C."/>
            <person name="Castanera R."/>
            <person name="Culley D."/>
            <person name="Daum C."/>
            <person name="Ezra D."/>
            <person name="Gonzalez J."/>
            <person name="Henrissat B."/>
            <person name="Kuo A."/>
            <person name="Liang C."/>
            <person name="Lipzen A."/>
            <person name="Lutzoni F."/>
            <person name="Magnuson J."/>
            <person name="Mondo S."/>
            <person name="Nolan M."/>
            <person name="Ohm R."/>
            <person name="Pangilinan J."/>
            <person name="Park H.-J."/>
            <person name="Ramirez L."/>
            <person name="Alfaro M."/>
            <person name="Sun H."/>
            <person name="Tritt A."/>
            <person name="Yoshinaga Y."/>
            <person name="Zwiers L.-H."/>
            <person name="Turgeon B."/>
            <person name="Goodwin S."/>
            <person name="Spatafora J."/>
            <person name="Crous P."/>
            <person name="Grigoriev I."/>
        </authorList>
    </citation>
    <scope>NUCLEOTIDE SEQUENCE</scope>
    <source>
        <strain evidence="4">CBS 122368</strain>
    </source>
</reference>
<feature type="compositionally biased region" description="Basic and acidic residues" evidence="2">
    <location>
        <begin position="1469"/>
        <end position="1503"/>
    </location>
</feature>
<feature type="compositionally biased region" description="Pro residues" evidence="2">
    <location>
        <begin position="675"/>
        <end position="694"/>
    </location>
</feature>
<feature type="compositionally biased region" description="Polar residues" evidence="2">
    <location>
        <begin position="500"/>
        <end position="513"/>
    </location>
</feature>
<feature type="compositionally biased region" description="Low complexity" evidence="2">
    <location>
        <begin position="663"/>
        <end position="674"/>
    </location>
</feature>
<feature type="compositionally biased region" description="Polar residues" evidence="2">
    <location>
        <begin position="547"/>
        <end position="556"/>
    </location>
</feature>
<dbReference type="PANTHER" id="PTHR36167:SF4">
    <property type="entry name" value="FUNGAL N-TERMINAL DOMAIN-CONTAINING PROTEIN"/>
    <property type="match status" value="1"/>
</dbReference>
<feature type="compositionally biased region" description="Basic and acidic residues" evidence="2">
    <location>
        <begin position="1437"/>
        <end position="1448"/>
    </location>
</feature>
<dbReference type="SUPFAM" id="SSF57667">
    <property type="entry name" value="beta-beta-alpha zinc fingers"/>
    <property type="match status" value="1"/>
</dbReference>
<feature type="compositionally biased region" description="Polar residues" evidence="2">
    <location>
        <begin position="730"/>
        <end position="749"/>
    </location>
</feature>
<evidence type="ECO:0000313" key="4">
    <source>
        <dbReference type="EMBL" id="KAF2252108.1"/>
    </source>
</evidence>
<feature type="compositionally biased region" description="Basic residues" evidence="2">
    <location>
        <begin position="757"/>
        <end position="766"/>
    </location>
</feature>
<feature type="compositionally biased region" description="Low complexity" evidence="2">
    <location>
        <begin position="785"/>
        <end position="808"/>
    </location>
</feature>
<dbReference type="GO" id="GO:0006355">
    <property type="term" value="P:regulation of DNA-templated transcription"/>
    <property type="evidence" value="ECO:0007669"/>
    <property type="project" value="InterPro"/>
</dbReference>
<dbReference type="OrthoDB" id="5431013at2759"/>
<feature type="compositionally biased region" description="Low complexity" evidence="2">
    <location>
        <begin position="818"/>
        <end position="827"/>
    </location>
</feature>
<feature type="region of interest" description="Disordered" evidence="2">
    <location>
        <begin position="1166"/>
        <end position="1193"/>
    </location>
</feature>
<feature type="compositionally biased region" description="Basic and acidic residues" evidence="2">
    <location>
        <begin position="393"/>
        <end position="405"/>
    </location>
</feature>
<proteinExistence type="predicted"/>
<evidence type="ECO:0000259" key="3">
    <source>
        <dbReference type="PROSITE" id="PS50157"/>
    </source>
</evidence>
<feature type="compositionally biased region" description="Polar residues" evidence="2">
    <location>
        <begin position="1181"/>
        <end position="1192"/>
    </location>
</feature>
<keyword evidence="5" id="KW-1185">Reference proteome</keyword>
<dbReference type="PROSITE" id="PS50157">
    <property type="entry name" value="ZINC_FINGER_C2H2_2"/>
    <property type="match status" value="2"/>
</dbReference>
<feature type="region of interest" description="Disordered" evidence="2">
    <location>
        <begin position="476"/>
        <end position="562"/>
    </location>
</feature>
<evidence type="ECO:0000313" key="5">
    <source>
        <dbReference type="Proteomes" id="UP000800094"/>
    </source>
</evidence>
<sequence>MAEVVGLAASILQIAGAGVKLSTALYNFASSASRADRDVADIADDVMLTANALDSVGKVFEKEDGKTVVSRRAIQDANGLIKRCDAVFGEIQEVVEKRRKVCKDGKKILSTFGKFSWPLKEQRIELLRRRLESLKNSLMLLLHVLQLANGQAKGELEKSALEQEREKIRELHQRQQYSLQALQALESKLSKVSLEDEETLRGSNAPSRVPTIDFMVRSSTSVAPEEANQSGAANSGPTAMATPLSDDSGTSDSDDTVTDDEGEHLTVEELTKCANHVQKLLKRITVLQQSFEAATAQSTGHYPKHRVSKLYRRFCRKFESEIVLRKAADAAATAPLQEFVPPSKAWSGMRGESERTEKMLPSIRSFTQADFYAKSPPLFSPLGPVTLNSQPVREGEPASRIKSDGRAQGNARSHSAQLAPSDEGTANRDPSVFTFNPAKSLHIRTNSDSPRQSNVPRSSGSFSRFGEIQFPIQWPRSSLSNGWQDPTRPSIQTNEHEQKNSSIPMLQARTPTTDIGVKPESGSALERPSHATSESPPSLEGTEEDNQSGSEMNGDQTPVEGMPIHYTKTGRISKAKKGLKVHTCQCGKSFTRAEHLRRHQKNHGPNQVRCDLCGKVFFRVDLLQRHRDRHKDNACAISPATPIHEDIAAGTGMDAVGRRIKPILPTPTYSSSSSLPPPRRSPDIPLPQSYPPAPLQAQEHDEHGRPIYRHSASLCYTPYELLPQQSAYYQHPSVQQQQQPTPNDSLLQSHQQGPQMKHPHQPHPHSARMAGSPKSRMPQMPLQRPPSGIGPSLPSPSGYSPGFSYPHPTRVQPRIQHSSSVQQVTTSDSRNRATKQDQSLQPSHTRPRLSLDVPSNSPHASPQLASNYGRQTQRPPSDRLPHLAPRPPIGEISKMQMVGGMAGSATQSGPFQQTVQDTHAHPSSFGRDPHIKSEFGRMFSGLGSSLGTSAPSSDTLLAESAKETVSSSSREKDWTNGRSPAGTRPPPGITMEPLVGSGSRFNNEERTPSMSGPFSNHMDQLEQEYDPHENLGDTPRPPVTRPHTKEQNAVTVETDVGNAREGGTEEAREREEGAPLPRQERIITERPRSLSPMPMPPSISDEKSDFSKEFELHDDRSLDLDLGQDEGIESASPQYKCLYPPCTYASARQSNCKQHMEKAHGWEYAHRDRTPPTPLAPFLGTPQSATLPTSMTPFLPSPSVPMVEAFDYPHAPGTRTVDDSNDPQVRLKRARNTTAAILSRRRRASGSNEALEKPISEQEAQTKELEDVREPSVESPAVRAGAAARSDSVTVPSPSSRRKSPHARHGGKNDEKWEPAAKGALVAGAVEAFRSRNIPSPWTGEKGQRIATAALGAAGIDSLVDKNREKHGKRTERGPTEVALDTARSFLSSLRAGKAKYPGTSPALDRGIAEQEARVKELEETIGKKREAGGSAEDLEADKWGDGGRGEEAASAELGGNADMLGRKRKRAMRESKSDVEEESRKKPRRGAQDRVGEVTKERRSLDGDGGAEAMDVEEGEAHREPGKEDDDGERDIVDVLLEQWTIPVY</sequence>
<feature type="compositionally biased region" description="Polar residues" evidence="2">
    <location>
        <begin position="443"/>
        <end position="462"/>
    </location>
</feature>
<feature type="compositionally biased region" description="Basic and acidic residues" evidence="2">
    <location>
        <begin position="1062"/>
        <end position="1088"/>
    </location>
</feature>
<dbReference type="GeneID" id="54581751"/>